<evidence type="ECO:0000256" key="1">
    <source>
        <dbReference type="SAM" id="MobiDB-lite"/>
    </source>
</evidence>
<keyword evidence="2" id="KW-1133">Transmembrane helix</keyword>
<keyword evidence="4" id="KW-1185">Reference proteome</keyword>
<dbReference type="PANTHER" id="PTHR32309">
    <property type="entry name" value="TYROSINE-PROTEIN KINASE"/>
    <property type="match status" value="1"/>
</dbReference>
<evidence type="ECO:0000256" key="2">
    <source>
        <dbReference type="SAM" id="Phobius"/>
    </source>
</evidence>
<gene>
    <name evidence="3" type="ORF">HKX02_06010</name>
</gene>
<dbReference type="EMBL" id="JABFCY010000002">
    <property type="protein sequence ID" value="NNU59812.1"/>
    <property type="molecule type" value="Genomic_DNA"/>
</dbReference>
<accession>A0A849KWE1</accession>
<protein>
    <submittedName>
        <fullName evidence="3">Lipopolysaccharide biosynthesis protein</fullName>
    </submittedName>
</protein>
<dbReference type="RefSeq" id="WP_171317640.1">
    <property type="nucleotide sequence ID" value="NZ_JABFCY010000002.1"/>
</dbReference>
<keyword evidence="2" id="KW-0472">Membrane</keyword>
<reference evidence="3 4" key="1">
    <citation type="submission" date="2020-05" db="EMBL/GenBank/DDBJ databases">
        <title>Draft Genome Sequence of Ochrobactrum soli Isolated from Stable Fly Gut.</title>
        <authorList>
            <person name="Pileggi M.T."/>
            <person name="Vazhakkala L.J."/>
            <person name="Wong C.N."/>
        </authorList>
    </citation>
    <scope>NUCLEOTIDE SEQUENCE [LARGE SCALE GENOMIC DNA]</scope>
    <source>
        <strain evidence="3 4">MTP-C0764</strain>
    </source>
</reference>
<dbReference type="AlphaFoldDB" id="A0A849KWE1"/>
<dbReference type="PANTHER" id="PTHR32309:SF31">
    <property type="entry name" value="CAPSULAR EXOPOLYSACCHARIDE FAMILY"/>
    <property type="match status" value="1"/>
</dbReference>
<sequence>MVEQKNKGQAAAARPLLAYAPEFLVRTPDVGPTKTTAELAEELLTEREHRRRREELLRRKQEMLDGEPAAPSAVHDPAADMRQRMSAIRAELQSRLEPEEAPKLPMPIAPAAVAPTADTPPAKPRRRWRLRWGRIVGFTVLGGLLGLGYAMLEPQHYRVSTSMQVFPSERRSEIASEAVLNRAAQLAHIQSPRDFGPPPLLDQLRQTLARFTTAEGEAAPAAQAAQTGAAILRPHLEFSQALDSGIVTVEVKAAKPETAVAVANAVTQAFRDQLTGSTGAPDAGLPQRLQALEADVTTAKAAFEAFRASRNFGDGDQAALEKAFAEAKAETARIGAEAGRLSSMTAESLLRDGLPEDMRSGALGPLVEQYRAAGQSEAAKSLATEIDTEIANQRSLIQADLRKAVENEQKAASAMTGLNAPPASDEDRNRLQAMQRDLAARQALYEDAQMRAAQGDMSTLSATGATVRLVPPAKDSYGWRGVSLQTSVLAGLLGGLWLGLFSCLFGNKYAPVAEKRERDEPEVDDVLETYGETRLAAVIREANERWEVENNRAHTAAEADELQRTIDDVRANRGVRF</sequence>
<feature type="region of interest" description="Disordered" evidence="1">
    <location>
        <begin position="59"/>
        <end position="78"/>
    </location>
</feature>
<dbReference type="Proteomes" id="UP000574931">
    <property type="component" value="Unassembled WGS sequence"/>
</dbReference>
<comment type="caution">
    <text evidence="3">The sequence shown here is derived from an EMBL/GenBank/DDBJ whole genome shotgun (WGS) entry which is preliminary data.</text>
</comment>
<keyword evidence="2" id="KW-0812">Transmembrane</keyword>
<name>A0A849KWE1_9HYPH</name>
<evidence type="ECO:0000313" key="4">
    <source>
        <dbReference type="Proteomes" id="UP000574931"/>
    </source>
</evidence>
<dbReference type="InterPro" id="IPR050445">
    <property type="entry name" value="Bact_polysacc_biosynth/exp"/>
</dbReference>
<proteinExistence type="predicted"/>
<evidence type="ECO:0000313" key="3">
    <source>
        <dbReference type="EMBL" id="NNU59812.1"/>
    </source>
</evidence>
<feature type="transmembrane region" description="Helical" evidence="2">
    <location>
        <begin position="132"/>
        <end position="152"/>
    </location>
</feature>
<organism evidence="3 4">
    <name type="scientific">Ochrobactrum soli</name>
    <dbReference type="NCBI Taxonomy" id="2448455"/>
    <lineage>
        <taxon>Bacteria</taxon>
        <taxon>Pseudomonadati</taxon>
        <taxon>Pseudomonadota</taxon>
        <taxon>Alphaproteobacteria</taxon>
        <taxon>Hyphomicrobiales</taxon>
        <taxon>Brucellaceae</taxon>
        <taxon>Brucella/Ochrobactrum group</taxon>
        <taxon>Ochrobactrum</taxon>
    </lineage>
</organism>